<dbReference type="Proteomes" id="UP000264589">
    <property type="component" value="Unassembled WGS sequence"/>
</dbReference>
<name>A0A371RK40_9PROT</name>
<keyword evidence="3" id="KW-1185">Reference proteome</keyword>
<evidence type="ECO:0000313" key="3">
    <source>
        <dbReference type="Proteomes" id="UP000264589"/>
    </source>
</evidence>
<dbReference type="SUPFAM" id="SSF52799">
    <property type="entry name" value="(Phosphotyrosine protein) phosphatases II"/>
    <property type="match status" value="1"/>
</dbReference>
<sequence length="141" mass="14562">MPLIPLAPQFLVAPQLSPADFDAAKEDGVTHVICNRVKGEAPGQPTMAEMAEAAAERGISFEVISASQGLTPAQMEALDLAIATHSKILAYCASGKRSALLWAATRVQAGDDLENVMSATEAAGFDFSGFRSGLASLAPSG</sequence>
<dbReference type="InterPro" id="IPR029021">
    <property type="entry name" value="Prot-tyrosine_phosphatase-like"/>
</dbReference>
<dbReference type="RefSeq" id="WP_116392451.1">
    <property type="nucleotide sequence ID" value="NZ_QUQO01000001.1"/>
</dbReference>
<organism evidence="2 3">
    <name type="scientific">Parvularcula marina</name>
    <dbReference type="NCBI Taxonomy" id="2292771"/>
    <lineage>
        <taxon>Bacteria</taxon>
        <taxon>Pseudomonadati</taxon>
        <taxon>Pseudomonadota</taxon>
        <taxon>Alphaproteobacteria</taxon>
        <taxon>Parvularculales</taxon>
        <taxon>Parvularculaceae</taxon>
        <taxon>Parvularcula</taxon>
    </lineage>
</organism>
<dbReference type="EMBL" id="QUQO01000001">
    <property type="protein sequence ID" value="RFB05818.1"/>
    <property type="molecule type" value="Genomic_DNA"/>
</dbReference>
<feature type="domain" description="Beta-lactamase hydrolase-like protein phosphatase-like" evidence="1">
    <location>
        <begin position="6"/>
        <end position="106"/>
    </location>
</feature>
<evidence type="ECO:0000313" key="2">
    <source>
        <dbReference type="EMBL" id="RFB05818.1"/>
    </source>
</evidence>
<dbReference type="GO" id="GO:0016787">
    <property type="term" value="F:hydrolase activity"/>
    <property type="evidence" value="ECO:0007669"/>
    <property type="project" value="InterPro"/>
</dbReference>
<comment type="caution">
    <text evidence="2">The sequence shown here is derived from an EMBL/GenBank/DDBJ whole genome shotgun (WGS) entry which is preliminary data.</text>
</comment>
<dbReference type="NCBIfam" id="TIGR01244">
    <property type="entry name" value="TIGR01244 family sulfur transferase"/>
    <property type="match status" value="1"/>
</dbReference>
<dbReference type="InterPro" id="IPR005939">
    <property type="entry name" value="BLH_phosphatase-like"/>
</dbReference>
<gene>
    <name evidence="2" type="ORF">DX908_11395</name>
</gene>
<dbReference type="Gene3D" id="3.90.190.10">
    <property type="entry name" value="Protein tyrosine phosphatase superfamily"/>
    <property type="match status" value="1"/>
</dbReference>
<accession>A0A371RK40</accession>
<dbReference type="AlphaFoldDB" id="A0A371RK40"/>
<proteinExistence type="predicted"/>
<dbReference type="OrthoDB" id="9805710at2"/>
<dbReference type="InParanoid" id="A0A371RK40"/>
<reference evidence="2 3" key="1">
    <citation type="submission" date="2018-08" db="EMBL/GenBank/DDBJ databases">
        <title>Parvularcula sp. SM1705, isolated from surface water of the South Sea China.</title>
        <authorList>
            <person name="Sun L."/>
        </authorList>
    </citation>
    <scope>NUCLEOTIDE SEQUENCE [LARGE SCALE GENOMIC DNA]</scope>
    <source>
        <strain evidence="2 3">SM1705</strain>
    </source>
</reference>
<dbReference type="Pfam" id="PF04273">
    <property type="entry name" value="BLH_phosphatase"/>
    <property type="match status" value="1"/>
</dbReference>
<evidence type="ECO:0000259" key="1">
    <source>
        <dbReference type="Pfam" id="PF04273"/>
    </source>
</evidence>
<protein>
    <submittedName>
        <fullName evidence="2">TIGR01244 family phosphatase</fullName>
    </submittedName>
</protein>